<protein>
    <submittedName>
        <fullName evidence="2">Lebocin-like protein</fullName>
    </submittedName>
</protein>
<dbReference type="AlphaFoldDB" id="B2CZ94"/>
<sequence length="140" mass="16386">MFKFTLILVIASVLFAQESSCLRFIQVTFRPPPERPIVIRKLREAADEPLWLYKGEDNIHAPATGDHPSLPSIMDDVKLDPNRRYTRSVHPEHHHREVRSLPRNYVPIMRNIFPLLVPPFNPIPITLPRDPERFPIYAYN</sequence>
<proteinExistence type="evidence at transcript level"/>
<evidence type="ECO:0000313" key="2">
    <source>
        <dbReference type="EMBL" id="ACB45567.1"/>
    </source>
</evidence>
<dbReference type="EMBL" id="EU557312">
    <property type="protein sequence ID" value="ACB45567.1"/>
    <property type="molecule type" value="mRNA"/>
</dbReference>
<keyword evidence="1" id="KW-0732">Signal</keyword>
<name>B2CZ94_ANTPE</name>
<accession>B2CZ94</accession>
<reference evidence="2" key="1">
    <citation type="submission" date="2016-12" db="EMBL/GenBank/DDBJ databases">
        <title>cDNA sequences of anti-bacterial genes from Antheraea pernyi.</title>
        <authorList>
            <person name="Fan Q."/>
            <person name="Li S."/>
            <person name="Ye B."/>
            <person name="Zhao Z."/>
            <person name="Wang L."/>
            <person name="Zhang B."/>
        </authorList>
    </citation>
    <scope>NUCLEOTIDE SEQUENCE</scope>
</reference>
<feature type="chain" id="PRO_5002776963" evidence="1">
    <location>
        <begin position="22"/>
        <end position="140"/>
    </location>
</feature>
<organism evidence="2">
    <name type="scientific">Antheraea pernyi</name>
    <name type="common">Chinese oak silk moth</name>
    <name type="synonym">Bombyx pernyi</name>
    <dbReference type="NCBI Taxonomy" id="7119"/>
    <lineage>
        <taxon>Eukaryota</taxon>
        <taxon>Metazoa</taxon>
        <taxon>Ecdysozoa</taxon>
        <taxon>Arthropoda</taxon>
        <taxon>Hexapoda</taxon>
        <taxon>Insecta</taxon>
        <taxon>Pterygota</taxon>
        <taxon>Neoptera</taxon>
        <taxon>Endopterygota</taxon>
        <taxon>Lepidoptera</taxon>
        <taxon>Glossata</taxon>
        <taxon>Ditrysia</taxon>
        <taxon>Bombycoidea</taxon>
        <taxon>Saturniidae</taxon>
        <taxon>Saturniinae</taxon>
        <taxon>Saturniini</taxon>
        <taxon>Antheraea</taxon>
    </lineage>
</organism>
<feature type="signal peptide" evidence="1">
    <location>
        <begin position="1"/>
        <end position="21"/>
    </location>
</feature>
<evidence type="ECO:0000256" key="1">
    <source>
        <dbReference type="SAM" id="SignalP"/>
    </source>
</evidence>